<evidence type="ECO:0000259" key="1">
    <source>
        <dbReference type="Pfam" id="PF14587"/>
    </source>
</evidence>
<reference evidence="2 3" key="1">
    <citation type="submission" date="2018-07" db="EMBL/GenBank/DDBJ databases">
        <title>Genomic Encyclopedia of Type Strains, Phase IV (KMG-IV): sequencing the most valuable type-strain genomes for metagenomic binning, comparative biology and taxonomic classification.</title>
        <authorList>
            <person name="Goeker M."/>
        </authorList>
    </citation>
    <scope>NUCLEOTIDE SEQUENCE [LARGE SCALE GENOMIC DNA]</scope>
    <source>
        <strain evidence="2 3">DSM 4134</strain>
    </source>
</reference>
<organism evidence="2 3">
    <name type="scientific">Marinoscillum furvescens DSM 4134</name>
    <dbReference type="NCBI Taxonomy" id="1122208"/>
    <lineage>
        <taxon>Bacteria</taxon>
        <taxon>Pseudomonadati</taxon>
        <taxon>Bacteroidota</taxon>
        <taxon>Cytophagia</taxon>
        <taxon>Cytophagales</taxon>
        <taxon>Reichenbachiellaceae</taxon>
        <taxon>Marinoscillum</taxon>
    </lineage>
</organism>
<proteinExistence type="predicted"/>
<sequence>MTKLFNLLMLTGILVASCSPEGGGDDANDDTPRPAPTEILLKPEVRHQVVHNFGASDAWSVQFIGDQWPVDKRKAIADLLFSTENKSDGSPIGIGLSAWRFNIGAGSTEQGDDSQIDDEWRRAPGFLQADGTYDWSAQQGQLNFLKDAAERGVATFIGFVNSPPVSFTRNGKAWSDDGTKANIAAENYEDFAVFLAEVSKGIRDQAGVDLDYLSPFNEPQWDWKCCGQEGSPWNNSEIYKATVVIDSVLNAQGLNPQIELTEAGKIDYLFAPSDKPHRGDQIRVFFDPSSAWYVGDLSSVAGKVAGHSYFSTWDAEWLISSRRTLWERIGVVDAGLEYWMTEYCLLEDNEEMKGSGRDLGMDAAMYLAKVIHADMAIANSSVWQWWLAISPYDYKDGLVYIDHNKSDGAYYESKMLWTLGHYSRFIRPGYRRIATAVDGTSKDTVTGLMVSAYQSPEAEQTVVVLTNPVKGKREVVLRGIGDGELDIYQTSAAATDNLTFLGTFSTGDTLTVPGRALVTCVIR</sequence>
<dbReference type="SUPFAM" id="SSF51445">
    <property type="entry name" value="(Trans)glycosidases"/>
    <property type="match status" value="1"/>
</dbReference>
<dbReference type="GO" id="GO:0004553">
    <property type="term" value="F:hydrolase activity, hydrolyzing O-glycosyl compounds"/>
    <property type="evidence" value="ECO:0007669"/>
    <property type="project" value="InterPro"/>
</dbReference>
<dbReference type="PANTHER" id="PTHR42767:SF1">
    <property type="entry name" value="ENDO-BETA-1,6-GALACTANASE-LIKE DOMAIN-CONTAINING PROTEIN"/>
    <property type="match status" value="1"/>
</dbReference>
<dbReference type="Proteomes" id="UP000256779">
    <property type="component" value="Unassembled WGS sequence"/>
</dbReference>
<comment type="caution">
    <text evidence="2">The sequence shown here is derived from an EMBL/GenBank/DDBJ whole genome shotgun (WGS) entry which is preliminary data.</text>
</comment>
<dbReference type="EMBL" id="QREG01000013">
    <property type="protein sequence ID" value="RED97014.1"/>
    <property type="molecule type" value="Genomic_DNA"/>
</dbReference>
<protein>
    <submittedName>
        <fullName evidence="2">O-glycosyl hydrolase</fullName>
    </submittedName>
</protein>
<name>A0A3D9L0P4_MARFU</name>
<dbReference type="AlphaFoldDB" id="A0A3D9L0P4"/>
<keyword evidence="3" id="KW-1185">Reference proteome</keyword>
<feature type="domain" description="Endo-beta-1,6-galactanase-like" evidence="1">
    <location>
        <begin position="38"/>
        <end position="400"/>
    </location>
</feature>
<evidence type="ECO:0000313" key="3">
    <source>
        <dbReference type="Proteomes" id="UP000256779"/>
    </source>
</evidence>
<keyword evidence="2" id="KW-0378">Hydrolase</keyword>
<dbReference type="RefSeq" id="WP_170148018.1">
    <property type="nucleotide sequence ID" value="NZ_QREG01000013.1"/>
</dbReference>
<dbReference type="InterPro" id="IPR039743">
    <property type="entry name" value="6GAL/EXGAL"/>
</dbReference>
<dbReference type="InterPro" id="IPR039514">
    <property type="entry name" value="6GAL-like"/>
</dbReference>
<accession>A0A3D9L0P4</accession>
<dbReference type="Gene3D" id="2.60.40.1180">
    <property type="entry name" value="Golgi alpha-mannosidase II"/>
    <property type="match status" value="1"/>
</dbReference>
<evidence type="ECO:0000313" key="2">
    <source>
        <dbReference type="EMBL" id="RED97014.1"/>
    </source>
</evidence>
<dbReference type="PROSITE" id="PS51257">
    <property type="entry name" value="PROKAR_LIPOPROTEIN"/>
    <property type="match status" value="1"/>
</dbReference>
<dbReference type="PANTHER" id="PTHR42767">
    <property type="entry name" value="ENDO-BETA-1,6-GALACTANASE"/>
    <property type="match status" value="1"/>
</dbReference>
<dbReference type="Pfam" id="PF14587">
    <property type="entry name" value="Glyco_hydr_30_2"/>
    <property type="match status" value="1"/>
</dbReference>
<gene>
    <name evidence="2" type="ORF">C7460_11362</name>
</gene>
<dbReference type="InterPro" id="IPR013780">
    <property type="entry name" value="Glyco_hydro_b"/>
</dbReference>
<dbReference type="InterPro" id="IPR017853">
    <property type="entry name" value="GH"/>
</dbReference>
<dbReference type="Gene3D" id="3.20.20.80">
    <property type="entry name" value="Glycosidases"/>
    <property type="match status" value="1"/>
</dbReference>